<comment type="caution">
    <text evidence="1">The sequence shown here is derived from an EMBL/GenBank/DDBJ whole genome shotgun (WGS) entry which is preliminary data.</text>
</comment>
<proteinExistence type="predicted"/>
<organism evidence="1 2">
    <name type="scientific">Austropuccinia psidii MF-1</name>
    <dbReference type="NCBI Taxonomy" id="1389203"/>
    <lineage>
        <taxon>Eukaryota</taxon>
        <taxon>Fungi</taxon>
        <taxon>Dikarya</taxon>
        <taxon>Basidiomycota</taxon>
        <taxon>Pucciniomycotina</taxon>
        <taxon>Pucciniomycetes</taxon>
        <taxon>Pucciniales</taxon>
        <taxon>Sphaerophragmiaceae</taxon>
        <taxon>Austropuccinia</taxon>
    </lineage>
</organism>
<name>A0A9Q3B883_9BASI</name>
<dbReference type="EMBL" id="AVOT02000020">
    <property type="protein sequence ID" value="MBW0460477.1"/>
    <property type="molecule type" value="Genomic_DNA"/>
</dbReference>
<evidence type="ECO:0000313" key="2">
    <source>
        <dbReference type="Proteomes" id="UP000765509"/>
    </source>
</evidence>
<accession>A0A9Q3B883</accession>
<dbReference type="Proteomes" id="UP000765509">
    <property type="component" value="Unassembled WGS sequence"/>
</dbReference>
<dbReference type="AlphaFoldDB" id="A0A9Q3B883"/>
<gene>
    <name evidence="1" type="ORF">O181_000192</name>
</gene>
<reference evidence="1" key="1">
    <citation type="submission" date="2021-03" db="EMBL/GenBank/DDBJ databases">
        <title>Draft genome sequence of rust myrtle Austropuccinia psidii MF-1, a brazilian biotype.</title>
        <authorList>
            <person name="Quecine M.C."/>
            <person name="Pachon D.M.R."/>
            <person name="Bonatelli M.L."/>
            <person name="Correr F.H."/>
            <person name="Franceschini L.M."/>
            <person name="Leite T.F."/>
            <person name="Margarido G.R.A."/>
            <person name="Almeida C.A."/>
            <person name="Ferrarezi J.A."/>
            <person name="Labate C.A."/>
        </authorList>
    </citation>
    <scope>NUCLEOTIDE SEQUENCE</scope>
    <source>
        <strain evidence="1">MF-1</strain>
    </source>
</reference>
<evidence type="ECO:0000313" key="1">
    <source>
        <dbReference type="EMBL" id="MBW0460477.1"/>
    </source>
</evidence>
<dbReference type="OrthoDB" id="3929326at2759"/>
<sequence>MRDSFVGPFNIIRLIGMNAVEVILTEEFSKKNSVFPVILVKPYHQTDNDKFPNRKNIITHEKLVEEDDETRPVKKIIKARKIRINGIDNRQ</sequence>
<keyword evidence="2" id="KW-1185">Reference proteome</keyword>
<protein>
    <submittedName>
        <fullName evidence="1">Uncharacterized protein</fullName>
    </submittedName>
</protein>